<evidence type="ECO:0000256" key="1">
    <source>
        <dbReference type="SAM" id="MobiDB-lite"/>
    </source>
</evidence>
<feature type="compositionally biased region" description="Polar residues" evidence="1">
    <location>
        <begin position="190"/>
        <end position="207"/>
    </location>
</feature>
<feature type="compositionally biased region" description="Low complexity" evidence="1">
    <location>
        <begin position="13"/>
        <end position="27"/>
    </location>
</feature>
<dbReference type="AlphaFoldDB" id="A0A127ZGR2"/>
<proteinExistence type="predicted"/>
<name>A0A127ZGR2_9BASI</name>
<evidence type="ECO:0000313" key="2">
    <source>
        <dbReference type="EMBL" id="CDU25235.1"/>
    </source>
</evidence>
<reference evidence="2" key="1">
    <citation type="submission" date="2014-06" db="EMBL/GenBank/DDBJ databases">
        <authorList>
            <person name="Ju J."/>
            <person name="Zhang J."/>
        </authorList>
    </citation>
    <scope>NUCLEOTIDE SEQUENCE</scope>
    <source>
        <strain evidence="2">SscI8</strain>
    </source>
</reference>
<accession>A0A127ZGR2</accession>
<feature type="compositionally biased region" description="Low complexity" evidence="1">
    <location>
        <begin position="238"/>
        <end position="249"/>
    </location>
</feature>
<feature type="region of interest" description="Disordered" evidence="1">
    <location>
        <begin position="1"/>
        <end position="34"/>
    </location>
</feature>
<dbReference type="EMBL" id="LK056684">
    <property type="protein sequence ID" value="CDU25235.1"/>
    <property type="molecule type" value="Genomic_DNA"/>
</dbReference>
<sequence>MRSLVFIPPPTLSQFSTTPSTRQTTFTIPPHPPAPIRILADETRPLPHDDEIPDSVDPHHVLTQEESIARSEVDDAPLGVPWEILHGEAVGVRGERGKVQEASRAQKRVRIRSPVPVIETPERRGDAFGCKSLARGGGSKDGLDADREASLDEEGEGDKSRVVVGEESDSDEEQADRSNSVLPSIVVDETSATVPSMTSESRSNLGADQSDPERSDLRYDLSLLAGIPFSRATAAIQTDTTTSASATTAPVEQATRESQSASSLQIRPPIPAAVPQATCRFTFFSKRPPQASTSLLTIDPLPEEPSTQLDAPPPPPPPLPAHLIRQNNRSPPIHTTLPTMNAFTATYDSLPLPPTGGPNDSLEQHSIIPPPTLHFSLSSITPLARIIAHPMHYVSSSTTRFGANVGGVSSKVNLLVVVKEVGEVVRVRSRVVVDPPQAAGVGKGVRRSVRGEMGKGVGRAFEEALRGQQQEGVGDGRTERLELIVMDGRMSPVQRLIHNDDSSERSVVEEPEEKSLFTVILWGQLARSWSTPTPTSHPTTLTPTPLQPGDILSLTNLSLSLTPQLPININIKKRLGTGLPPPPSTKLSLAAAHASLANKSQLELCYRSHVKNIVEDGWRNFDDDVARFDVKSRRVLELCRLWRCQRF</sequence>
<feature type="compositionally biased region" description="Polar residues" evidence="1">
    <location>
        <begin position="256"/>
        <end position="265"/>
    </location>
</feature>
<feature type="region of interest" description="Disordered" evidence="1">
    <location>
        <begin position="292"/>
        <end position="315"/>
    </location>
</feature>
<gene>
    <name evidence="2" type="ORF">SPSC_05069</name>
</gene>
<protein>
    <submittedName>
        <fullName evidence="2">Uncharacterized protein</fullName>
    </submittedName>
</protein>
<feature type="region of interest" description="Disordered" evidence="1">
    <location>
        <begin position="116"/>
        <end position="214"/>
    </location>
</feature>
<feature type="compositionally biased region" description="Basic and acidic residues" evidence="1">
    <location>
        <begin position="141"/>
        <end position="150"/>
    </location>
</feature>
<organism evidence="2">
    <name type="scientific">Sporisorium scitamineum</name>
    <dbReference type="NCBI Taxonomy" id="49012"/>
    <lineage>
        <taxon>Eukaryota</taxon>
        <taxon>Fungi</taxon>
        <taxon>Dikarya</taxon>
        <taxon>Basidiomycota</taxon>
        <taxon>Ustilaginomycotina</taxon>
        <taxon>Ustilaginomycetes</taxon>
        <taxon>Ustilaginales</taxon>
        <taxon>Ustilaginaceae</taxon>
        <taxon>Sporisorium</taxon>
    </lineage>
</organism>
<dbReference type="OrthoDB" id="2552985at2759"/>
<feature type="region of interest" description="Disordered" evidence="1">
    <location>
        <begin position="238"/>
        <end position="268"/>
    </location>
</feature>